<comment type="subunit">
    <text evidence="4">Component of the 19S regulatory particle (RP/PA700) base subcomplex of the 26S proteasome. The 26S proteasome is composed of a core protease (CP), known as the 20S proteasome, capped at one or both ends by the 19S regulatory particle (RP/PA700). The RP/PA700 complex is composed of at least 17 different subunits in two subcomplexes, the base and the lid, which form the portions proximal and distal to the 20S proteolytic core, respectively.</text>
</comment>
<dbReference type="Pfam" id="PF17781">
    <property type="entry name" value="RPN1_RPN2_N"/>
    <property type="match status" value="1"/>
</dbReference>
<name>A0A383WQE6_TETOB</name>
<evidence type="ECO:0000256" key="1">
    <source>
        <dbReference type="ARBA" id="ARBA00005460"/>
    </source>
</evidence>
<evidence type="ECO:0000256" key="2">
    <source>
        <dbReference type="ARBA" id="ARBA00022737"/>
    </source>
</evidence>
<feature type="compositionally biased region" description="Basic and acidic residues" evidence="5">
    <location>
        <begin position="1"/>
        <end position="24"/>
    </location>
</feature>
<evidence type="ECO:0000256" key="3">
    <source>
        <dbReference type="ARBA" id="ARBA00022942"/>
    </source>
</evidence>
<dbReference type="PANTHER" id="PTHR10943">
    <property type="entry name" value="26S PROTEASOME NON-ATPASE REGULATORY SUBUNIT"/>
    <property type="match status" value="1"/>
</dbReference>
<dbReference type="GO" id="GO:0008540">
    <property type="term" value="C:proteasome regulatory particle, base subcomplex"/>
    <property type="evidence" value="ECO:0007669"/>
    <property type="project" value="UniProtKB-UniRule"/>
</dbReference>
<evidence type="ECO:0000259" key="7">
    <source>
        <dbReference type="Pfam" id="PF18051"/>
    </source>
</evidence>
<dbReference type="GO" id="GO:0043161">
    <property type="term" value="P:proteasome-mediated ubiquitin-dependent protein catabolic process"/>
    <property type="evidence" value="ECO:0007669"/>
    <property type="project" value="TreeGrafter"/>
</dbReference>
<keyword evidence="3 4" id="KW-0647">Proteasome</keyword>
<dbReference type="Proteomes" id="UP000256970">
    <property type="component" value="Unassembled WGS sequence"/>
</dbReference>
<accession>A0A383WQE6</accession>
<comment type="function">
    <text evidence="4">Acts as a regulatory subunit of the 26 proteasome which is involved in the ATP-dependent degradation of ubiquitinated proteins.</text>
</comment>
<dbReference type="PANTHER" id="PTHR10943:SF1">
    <property type="entry name" value="26S PROTEASOME NON-ATPASE REGULATORY SUBUNIT 2"/>
    <property type="match status" value="1"/>
</dbReference>
<dbReference type="AlphaFoldDB" id="A0A383WQE6"/>
<dbReference type="GO" id="GO:0042176">
    <property type="term" value="P:regulation of protein catabolic process"/>
    <property type="evidence" value="ECO:0007669"/>
    <property type="project" value="InterPro"/>
</dbReference>
<dbReference type="Pfam" id="PF18051">
    <property type="entry name" value="RPN1_C"/>
    <property type="match status" value="1"/>
</dbReference>
<proteinExistence type="inferred from homology"/>
<feature type="region of interest" description="Disordered" evidence="5">
    <location>
        <begin position="1"/>
        <end position="33"/>
    </location>
</feature>
<gene>
    <name evidence="8" type="ORF">BQ4739_LOCUS19546</name>
</gene>
<evidence type="ECO:0000256" key="4">
    <source>
        <dbReference type="PIRNR" id="PIRNR015965"/>
    </source>
</evidence>
<evidence type="ECO:0000256" key="5">
    <source>
        <dbReference type="SAM" id="MobiDB-lite"/>
    </source>
</evidence>
<dbReference type="InterPro" id="IPR002015">
    <property type="entry name" value="Proteasome/cyclosome_rpt"/>
</dbReference>
<sequence>MAVAKEEQKAAPDKQKQDGKKKQEPEEELSDEDLELKKNIELMVERVKDSDAAIVKAALDAITKEIHTTTSSMTAVPKPLKFLRPHLETLISTFEAMLAGPNRQTLADVLSLLTSTVAGKEGEREGLRFKLQGNTSDLETWGHEYMRHLAGEIAEEYKDRHEKEQPVDDLLHLVAQIVPYHMTHNAEPEAVDLLLEVDQLDKLEQHVDDKNYARTCLYLVSCCTYLPEPEDTQVLQLAHRVYMAQKKYHDALRVALRLNEPATIEATFAACSDVLERRQLGYLLARHGAWGAINLEEGPAAVEDEAEREALREIISNSKLSEHFLALARDLDVVEPKVPEDVYKSHLTDGRQPAGAALDSARQNLASTFVNAFVNAGYGQDKLVTVSTEGNDTVHWIFKNKDHGKTSATASLGLISLWDVEGGLPLIDKYLYSNDNAVVAGALLATGLVNCGVQNENDPAFALISDYVSNADAGIRSGAILGLGLAYAGTQREEVQELLVPLREEVQELLVPLVLDSDQTMEVAGLAALALGLVFSSSCKEDVVEALLTALMSRGETELSGVWAKFLVLGLGLLFLGKQEVVEPTLEIAKTLAECVSKYAQVVLDGCAYAGSGNVLKVQELLALCGEHIETEEAAAWKAVHQGPAVLGIALIAMAEPLGAQMATRMLEHLLSYGEPPVRRCVPLALALLHVSDPAQQVVDALSRLSHDADTEAAQNAVLALGIVGAGTNNARLAGILRGLASYYYKEPSLLFLVRAAQGLAHMGKGLIGLSPIHTDKQLLSGVALSGLLAVLTACQDLKATIGAKHHYLLYCLATAMTPRMLLTVDNEGQLLSVPVRVGQAVDVVAQAGRPKTITGFQTHTTPVLMSAGERAELGSEKYLPLTPILEGTVILKTNPDYVELAE</sequence>
<dbReference type="InterPro" id="IPR016024">
    <property type="entry name" value="ARM-type_fold"/>
</dbReference>
<dbReference type="Gene3D" id="1.25.10.10">
    <property type="entry name" value="Leucine-rich Repeat Variant"/>
    <property type="match status" value="1"/>
</dbReference>
<dbReference type="InterPro" id="IPR011989">
    <property type="entry name" value="ARM-like"/>
</dbReference>
<dbReference type="STRING" id="3088.A0A383WQE6"/>
<dbReference type="GO" id="GO:0030234">
    <property type="term" value="F:enzyme regulator activity"/>
    <property type="evidence" value="ECO:0007669"/>
    <property type="project" value="UniProtKB-UniRule"/>
</dbReference>
<dbReference type="InterPro" id="IPR041433">
    <property type="entry name" value="RPN1_C"/>
</dbReference>
<dbReference type="Pfam" id="PF01851">
    <property type="entry name" value="PC_rep"/>
    <property type="match status" value="2"/>
</dbReference>
<feature type="domain" description="RPN1 N-terminal" evidence="6">
    <location>
        <begin position="40"/>
        <end position="347"/>
    </location>
</feature>
<keyword evidence="2" id="KW-0677">Repeat</keyword>
<feature type="domain" description="26S proteasome non-ATPase regulatory subunit RPN1 C-terminal" evidence="7">
    <location>
        <begin position="845"/>
        <end position="898"/>
    </location>
</feature>
<evidence type="ECO:0000259" key="6">
    <source>
        <dbReference type="Pfam" id="PF17781"/>
    </source>
</evidence>
<dbReference type="InterPro" id="IPR016643">
    <property type="entry name" value="26S_Psome_Rpn1"/>
</dbReference>
<comment type="similarity">
    <text evidence="1 4">Belongs to the proteasome subunit S2 family.</text>
</comment>
<dbReference type="GO" id="GO:0005634">
    <property type="term" value="C:nucleus"/>
    <property type="evidence" value="ECO:0007669"/>
    <property type="project" value="TreeGrafter"/>
</dbReference>
<dbReference type="EMBL" id="FNXT01001361">
    <property type="protein sequence ID" value="SZX79266.1"/>
    <property type="molecule type" value="Genomic_DNA"/>
</dbReference>
<dbReference type="GO" id="GO:0034515">
    <property type="term" value="C:proteasome storage granule"/>
    <property type="evidence" value="ECO:0007669"/>
    <property type="project" value="TreeGrafter"/>
</dbReference>
<dbReference type="PIRSF" id="PIRSF015965">
    <property type="entry name" value="26S_Psome_Rpn1"/>
    <property type="match status" value="1"/>
</dbReference>
<evidence type="ECO:0000313" key="8">
    <source>
        <dbReference type="EMBL" id="SZX79266.1"/>
    </source>
</evidence>
<dbReference type="InterPro" id="IPR040892">
    <property type="entry name" value="RPN1_N"/>
</dbReference>
<evidence type="ECO:0000313" key="9">
    <source>
        <dbReference type="Proteomes" id="UP000256970"/>
    </source>
</evidence>
<keyword evidence="9" id="KW-1185">Reference proteome</keyword>
<organism evidence="8 9">
    <name type="scientific">Tetradesmus obliquus</name>
    <name type="common">Green alga</name>
    <name type="synonym">Acutodesmus obliquus</name>
    <dbReference type="NCBI Taxonomy" id="3088"/>
    <lineage>
        <taxon>Eukaryota</taxon>
        <taxon>Viridiplantae</taxon>
        <taxon>Chlorophyta</taxon>
        <taxon>core chlorophytes</taxon>
        <taxon>Chlorophyceae</taxon>
        <taxon>CS clade</taxon>
        <taxon>Sphaeropleales</taxon>
        <taxon>Scenedesmaceae</taxon>
        <taxon>Tetradesmus</taxon>
    </lineage>
</organism>
<dbReference type="SUPFAM" id="SSF48371">
    <property type="entry name" value="ARM repeat"/>
    <property type="match status" value="1"/>
</dbReference>
<protein>
    <recommendedName>
        <fullName evidence="4">26S proteasome non-ATPase regulatory subunit 2 homolog</fullName>
    </recommendedName>
</protein>
<reference evidence="8 9" key="1">
    <citation type="submission" date="2016-10" db="EMBL/GenBank/DDBJ databases">
        <authorList>
            <person name="Cai Z."/>
        </authorList>
    </citation>
    <scope>NUCLEOTIDE SEQUENCE [LARGE SCALE GENOMIC DNA]</scope>
</reference>